<evidence type="ECO:0000259" key="2">
    <source>
        <dbReference type="Pfam" id="PF20439"/>
    </source>
</evidence>
<reference evidence="3" key="1">
    <citation type="submission" date="2019-08" db="EMBL/GenBank/DDBJ databases">
        <authorList>
            <person name="Kucharzyk K."/>
            <person name="Murdoch R.W."/>
            <person name="Higgins S."/>
            <person name="Loffler F."/>
        </authorList>
    </citation>
    <scope>NUCLEOTIDE SEQUENCE</scope>
</reference>
<evidence type="ECO:0000313" key="3">
    <source>
        <dbReference type="EMBL" id="MPM57146.1"/>
    </source>
</evidence>
<dbReference type="EC" id="3.6.1.3" evidence="3"/>
<dbReference type="InterPro" id="IPR046840">
    <property type="entry name" value="SpoIVA_C"/>
</dbReference>
<proteinExistence type="predicted"/>
<dbReference type="GO" id="GO:0016787">
    <property type="term" value="F:hydrolase activity"/>
    <property type="evidence" value="ECO:0007669"/>
    <property type="project" value="UniProtKB-KW"/>
</dbReference>
<dbReference type="EMBL" id="VSSQ01016114">
    <property type="protein sequence ID" value="MPM57146.1"/>
    <property type="molecule type" value="Genomic_DNA"/>
</dbReference>
<sequence length="183" mass="20475">MLLLPQELFYRTLSEQSGFSVADDGDLMSLLTRLATVKTEYDKVAGALNDVRENGYGIVVPGLDELKLEEPEIMKQGGRYGVRLKASAPSIHMIRADIETAVSPIVGNEKQSEDMVNYLLQEFEGDTSKIWQSNIFGRSFHELVSEDLQNKLQRMPDDARKKLQETLTRIINEGSGGLICIIL</sequence>
<name>A0A645AWG5_9ZZZZ</name>
<protein>
    <submittedName>
        <fullName evidence="3">Stage IV sporulation protein A</fullName>
        <ecNumber evidence="3">3.6.1.3</ecNumber>
    </submittedName>
</protein>
<dbReference type="AlphaFoldDB" id="A0A645AWG5"/>
<accession>A0A645AWG5</accession>
<evidence type="ECO:0000259" key="1">
    <source>
        <dbReference type="Pfam" id="PF20438"/>
    </source>
</evidence>
<gene>
    <name evidence="3" type="primary">spoIVA_7</name>
    <name evidence="3" type="ORF">SDC9_103967</name>
</gene>
<feature type="domain" description="Sporulation stage IV protein A C-terminal" evidence="2">
    <location>
        <begin position="108"/>
        <end position="183"/>
    </location>
</feature>
<dbReference type="InterPro" id="IPR046841">
    <property type="entry name" value="SpoIVA_middle"/>
</dbReference>
<comment type="caution">
    <text evidence="3">The sequence shown here is derived from an EMBL/GenBank/DDBJ whole genome shotgun (WGS) entry which is preliminary data.</text>
</comment>
<dbReference type="Pfam" id="PF20439">
    <property type="entry name" value="SpoIVA_C"/>
    <property type="match status" value="1"/>
</dbReference>
<feature type="domain" description="Stage IV sporulation protein A middle" evidence="1">
    <location>
        <begin position="4"/>
        <end position="107"/>
    </location>
</feature>
<organism evidence="3">
    <name type="scientific">bioreactor metagenome</name>
    <dbReference type="NCBI Taxonomy" id="1076179"/>
    <lineage>
        <taxon>unclassified sequences</taxon>
        <taxon>metagenomes</taxon>
        <taxon>ecological metagenomes</taxon>
    </lineage>
</organism>
<keyword evidence="3" id="KW-0378">Hydrolase</keyword>
<dbReference type="Pfam" id="PF20438">
    <property type="entry name" value="SpoIVA_middle"/>
    <property type="match status" value="1"/>
</dbReference>